<name>A0ABU7TYW3_9HYPH</name>
<accession>A0ABU7TYW3</accession>
<evidence type="ECO:0000259" key="2">
    <source>
        <dbReference type="Pfam" id="PF01627"/>
    </source>
</evidence>
<dbReference type="EMBL" id="MLCA01000016">
    <property type="protein sequence ID" value="MEE7494531.1"/>
    <property type="molecule type" value="Genomic_DNA"/>
</dbReference>
<gene>
    <name evidence="3" type="ORF">MOTC310_30570</name>
</gene>
<dbReference type="InterPro" id="IPR008207">
    <property type="entry name" value="Sig_transdc_His_kin_Hpt_dom"/>
</dbReference>
<dbReference type="InterPro" id="IPR036641">
    <property type="entry name" value="HPT_dom_sf"/>
</dbReference>
<keyword evidence="1" id="KW-0902">Two-component regulatory system</keyword>
<comment type="caution">
    <text evidence="3">The sequence shown here is derived from an EMBL/GenBank/DDBJ whole genome shotgun (WGS) entry which is preliminary data.</text>
</comment>
<proteinExistence type="predicted"/>
<protein>
    <submittedName>
        <fullName evidence="3">Phosphorelay protein</fullName>
    </submittedName>
</protein>
<dbReference type="Pfam" id="PF01627">
    <property type="entry name" value="Hpt"/>
    <property type="match status" value="1"/>
</dbReference>
<organism evidence="3 4">
    <name type="scientific">Methylobacterium oryzae</name>
    <dbReference type="NCBI Taxonomy" id="334852"/>
    <lineage>
        <taxon>Bacteria</taxon>
        <taxon>Pseudomonadati</taxon>
        <taxon>Pseudomonadota</taxon>
        <taxon>Alphaproteobacteria</taxon>
        <taxon>Hyphomicrobiales</taxon>
        <taxon>Methylobacteriaceae</taxon>
        <taxon>Methylobacterium</taxon>
    </lineage>
</organism>
<dbReference type="SUPFAM" id="SSF47226">
    <property type="entry name" value="Histidine-containing phosphotransfer domain, HPT domain"/>
    <property type="match status" value="1"/>
</dbReference>
<dbReference type="Gene3D" id="1.20.120.160">
    <property type="entry name" value="HPT domain"/>
    <property type="match status" value="1"/>
</dbReference>
<evidence type="ECO:0000313" key="4">
    <source>
        <dbReference type="Proteomes" id="UP001355206"/>
    </source>
</evidence>
<evidence type="ECO:0000313" key="3">
    <source>
        <dbReference type="EMBL" id="MEE7494531.1"/>
    </source>
</evidence>
<feature type="domain" description="HPt" evidence="2">
    <location>
        <begin position="38"/>
        <end position="99"/>
    </location>
</feature>
<dbReference type="RefSeq" id="WP_331304497.1">
    <property type="nucleotide sequence ID" value="NZ_MLCA01000016.1"/>
</dbReference>
<dbReference type="Proteomes" id="UP001355206">
    <property type="component" value="Unassembled WGS sequence"/>
</dbReference>
<reference evidence="3 4" key="1">
    <citation type="journal article" date="2012" name="Genet. Mol. Biol.">
        <title>Analysis of 16S rRNA and mxaF genes revealing insights into Methylobacterium niche-specific plant association.</title>
        <authorList>
            <person name="Dourado M.N."/>
            <person name="Andreote F.D."/>
            <person name="Dini-Andreote F."/>
            <person name="Conti R."/>
            <person name="Araujo J.M."/>
            <person name="Araujo W.L."/>
        </authorList>
    </citation>
    <scope>NUCLEOTIDE SEQUENCE [LARGE SCALE GENOMIC DNA]</scope>
    <source>
        <strain evidence="3 4">TC3-10</strain>
    </source>
</reference>
<sequence length="113" mass="11711">MAPAADPAGDPDPVRDEARVQRLRDAIGAAEVERLTGDLRARIEAAFPPGTMRPAIAQEAHALIAMAGSLGYTRLAAACRTLEAAVSGGSDEADALRHVRGTIRDVLSLTPAA</sequence>
<keyword evidence="4" id="KW-1185">Reference proteome</keyword>
<evidence type="ECO:0000256" key="1">
    <source>
        <dbReference type="ARBA" id="ARBA00023012"/>
    </source>
</evidence>